<evidence type="ECO:0000313" key="18">
    <source>
        <dbReference type="Proteomes" id="UP000657918"/>
    </source>
</evidence>
<keyword evidence="8" id="KW-0809">Transit peptide</keyword>
<name>A0A835K8D7_9ROSI</name>
<evidence type="ECO:0000256" key="13">
    <source>
        <dbReference type="ARBA" id="ARBA00070821"/>
    </source>
</evidence>
<accession>A0A835K8D7</accession>
<evidence type="ECO:0000256" key="11">
    <source>
        <dbReference type="ARBA" id="ARBA00056414"/>
    </source>
</evidence>
<proteinExistence type="predicted"/>
<reference evidence="17 18" key="1">
    <citation type="submission" date="2020-10" db="EMBL/GenBank/DDBJ databases">
        <title>Plant Genome Project.</title>
        <authorList>
            <person name="Zhang R.-G."/>
        </authorList>
    </citation>
    <scope>NUCLEOTIDE SEQUENCE [LARGE SCALE GENOMIC DNA]</scope>
    <source>
        <strain evidence="17">FAFU-HL-1</strain>
        <tissue evidence="17">Leaf</tissue>
    </source>
</reference>
<evidence type="ECO:0000256" key="7">
    <source>
        <dbReference type="ARBA" id="ARBA00022927"/>
    </source>
</evidence>
<dbReference type="InterPro" id="IPR006636">
    <property type="entry name" value="STI1_HS-bd"/>
</dbReference>
<organism evidence="17 18">
    <name type="scientific">Salix dunnii</name>
    <dbReference type="NCBI Taxonomy" id="1413687"/>
    <lineage>
        <taxon>Eukaryota</taxon>
        <taxon>Viridiplantae</taxon>
        <taxon>Streptophyta</taxon>
        <taxon>Embryophyta</taxon>
        <taxon>Tracheophyta</taxon>
        <taxon>Spermatophyta</taxon>
        <taxon>Magnoliopsida</taxon>
        <taxon>eudicotyledons</taxon>
        <taxon>Gunneridae</taxon>
        <taxon>Pentapetalae</taxon>
        <taxon>rosids</taxon>
        <taxon>fabids</taxon>
        <taxon>Malpighiales</taxon>
        <taxon>Salicaceae</taxon>
        <taxon>Saliceae</taxon>
        <taxon>Salix</taxon>
    </lineage>
</organism>
<evidence type="ECO:0000259" key="16">
    <source>
        <dbReference type="SMART" id="SM00727"/>
    </source>
</evidence>
<gene>
    <name evidence="17" type="ORF">SADUNF_Sadunf04G0060200</name>
</gene>
<dbReference type="GO" id="GO:0045037">
    <property type="term" value="P:protein import into chloroplast stroma"/>
    <property type="evidence" value="ECO:0007669"/>
    <property type="project" value="TreeGrafter"/>
</dbReference>
<keyword evidence="1" id="KW-0813">Transport</keyword>
<evidence type="ECO:0000256" key="5">
    <source>
        <dbReference type="ARBA" id="ARBA00022737"/>
    </source>
</evidence>
<comment type="subcellular location">
    <subcellularLocation>
        <location evidence="12">Plastid</location>
        <location evidence="12">Chloroplast inner membrane</location>
        <topology evidence="12">Single-pass membrane protein</topology>
    </subcellularLocation>
</comment>
<evidence type="ECO:0000256" key="9">
    <source>
        <dbReference type="ARBA" id="ARBA00022989"/>
    </source>
</evidence>
<dbReference type="PANTHER" id="PTHR47296">
    <property type="entry name" value="PROTEIN TIC 40, CHLOROPLASTIC"/>
    <property type="match status" value="1"/>
</dbReference>
<dbReference type="Proteomes" id="UP000657918">
    <property type="component" value="Chromosome 4"/>
</dbReference>
<evidence type="ECO:0000313" key="17">
    <source>
        <dbReference type="EMBL" id="KAF9683883.1"/>
    </source>
</evidence>
<keyword evidence="6" id="KW-1001">Plastid inner membrane</keyword>
<dbReference type="InterPro" id="IPR041243">
    <property type="entry name" value="STI1/HOP_DP"/>
</dbReference>
<evidence type="ECO:0000256" key="14">
    <source>
        <dbReference type="ARBA" id="ARBA00082202"/>
    </source>
</evidence>
<feature type="region of interest" description="Disordered" evidence="15">
    <location>
        <begin position="156"/>
        <end position="228"/>
    </location>
</feature>
<dbReference type="GO" id="GO:0009706">
    <property type="term" value="C:chloroplast inner membrane"/>
    <property type="evidence" value="ECO:0007669"/>
    <property type="project" value="UniProtKB-SubCell"/>
</dbReference>
<evidence type="ECO:0000256" key="12">
    <source>
        <dbReference type="ARBA" id="ARBA00060470"/>
    </source>
</evidence>
<dbReference type="PANTHER" id="PTHR47296:SF1">
    <property type="entry name" value="PROTEIN TIC 40, CHLOROPLASTIC"/>
    <property type="match status" value="1"/>
</dbReference>
<dbReference type="SMART" id="SM00727">
    <property type="entry name" value="STI1"/>
    <property type="match status" value="2"/>
</dbReference>
<protein>
    <recommendedName>
        <fullName evidence="13">Protein TIC 40, chloroplastic</fullName>
    </recommendedName>
    <alternativeName>
        <fullName evidence="14">Translocon at the inner envelope membrane of chloroplasts 40</fullName>
    </alternativeName>
</protein>
<comment type="caution">
    <text evidence="17">The sequence shown here is derived from an EMBL/GenBank/DDBJ whole genome shotgun (WGS) entry which is preliminary data.</text>
</comment>
<dbReference type="Pfam" id="PF17830">
    <property type="entry name" value="STI1-HOP_DP"/>
    <property type="match status" value="1"/>
</dbReference>
<feature type="domain" description="STI1" evidence="16">
    <location>
        <begin position="377"/>
        <end position="416"/>
    </location>
</feature>
<evidence type="ECO:0000256" key="10">
    <source>
        <dbReference type="ARBA" id="ARBA00023136"/>
    </source>
</evidence>
<evidence type="ECO:0000256" key="3">
    <source>
        <dbReference type="ARBA" id="ARBA00022640"/>
    </source>
</evidence>
<evidence type="ECO:0000256" key="4">
    <source>
        <dbReference type="ARBA" id="ARBA00022692"/>
    </source>
</evidence>
<feature type="compositionally biased region" description="Basic and acidic residues" evidence="15">
    <location>
        <begin position="207"/>
        <end position="228"/>
    </location>
</feature>
<dbReference type="AlphaFoldDB" id="A0A835K8D7"/>
<keyword evidence="7" id="KW-0653">Protein transport</keyword>
<evidence type="ECO:0000256" key="1">
    <source>
        <dbReference type="ARBA" id="ARBA00022448"/>
    </source>
</evidence>
<dbReference type="GO" id="GO:0009535">
    <property type="term" value="C:chloroplast thylakoid membrane"/>
    <property type="evidence" value="ECO:0007669"/>
    <property type="project" value="TreeGrafter"/>
</dbReference>
<evidence type="ECO:0000256" key="8">
    <source>
        <dbReference type="ARBA" id="ARBA00022946"/>
    </source>
</evidence>
<evidence type="ECO:0000256" key="6">
    <source>
        <dbReference type="ARBA" id="ARBA00022780"/>
    </source>
</evidence>
<feature type="domain" description="STI1" evidence="16">
    <location>
        <begin position="298"/>
        <end position="335"/>
    </location>
</feature>
<comment type="function">
    <text evidence="11">Involved in protein precursor import into chloroplasts. Part of the motor complex consisting of a co-chaperone (TIC40) and a chaperone (HSP93) associated with the import channel (TIC110). Causes the release of bound transit peptides from TIC110 and stimulates ATP hydrolysis by HSP93. Involved in reinsertion of proteins from the chloroplast stroma into the inner membrane.</text>
</comment>
<feature type="compositionally biased region" description="Low complexity" evidence="15">
    <location>
        <begin position="172"/>
        <end position="189"/>
    </location>
</feature>
<dbReference type="Gene3D" id="1.10.260.100">
    <property type="match status" value="1"/>
</dbReference>
<dbReference type="GO" id="GO:0009658">
    <property type="term" value="P:chloroplast organization"/>
    <property type="evidence" value="ECO:0007669"/>
    <property type="project" value="TreeGrafter"/>
</dbReference>
<keyword evidence="2" id="KW-0150">Chloroplast</keyword>
<dbReference type="OrthoDB" id="533763at2759"/>
<dbReference type="FunFam" id="1.10.260.100:FF:000008">
    <property type="entry name" value="Protein TIC 40, chloroplastic"/>
    <property type="match status" value="1"/>
</dbReference>
<evidence type="ECO:0000256" key="2">
    <source>
        <dbReference type="ARBA" id="ARBA00022528"/>
    </source>
</evidence>
<sequence>MENPRLALLSSSSPKLVTGCPTSLKNPATPKFFISKTRPSLPFFLKTSKTASHASRLSISSLGNSHGHRRTSKNGKLGSEYFASISSSSGKQTLSVGVNPQPVSPPPTQIGSPLFWVGVGVGLSAIFSLVATRVKNYAMQQAFKSLTEQMNTQNNQFNPAFSARPPFPFSPSPASQPSTSPSPAASQSAITVDIPATEVEAAPTTDVGKEKETDFLEERETKEETKKYGMTESLTSLLAAFVDISPEETSLNTPFSSVEDENNTSSSKDVQFAKEVSSSKDVQFTKEVFQNGAAFKQGPGAAESFQSTRKYLPEEMRNPTTFKWMLQNPQYRQQLEDMLNNMGGSGKWDSQMMDSFKDFDLNSAEVKQQFDQIGLTPEEVISKIMANPDVAMAFQNPRVQQAIMECSQNPLNITKYQNDKEVSIVSWRNNCFLKCLLLCRVLDYVFQQLMVCFSKKRPGLIGFKLHQFDRSLEYLNRRTWGVFSLIAGYGCLQQNIRALPWDDWLTLILSFLENHGFPGQTIWWIFQTDRPHFTLKIWKCCKIINQNQTKTRRMNVLQVPNAADVSAFLGLSVSCKSANEVMYSKMAEAFPSSKSKGITTSHNKSFSCNIDCA</sequence>
<keyword evidence="9" id="KW-1133">Transmembrane helix</keyword>
<evidence type="ECO:0000256" key="15">
    <source>
        <dbReference type="SAM" id="MobiDB-lite"/>
    </source>
</evidence>
<keyword evidence="10" id="KW-0472">Membrane</keyword>
<keyword evidence="18" id="KW-1185">Reference proteome</keyword>
<keyword evidence="5" id="KW-0677">Repeat</keyword>
<dbReference type="EMBL" id="JADGMS010000004">
    <property type="protein sequence ID" value="KAF9683883.1"/>
    <property type="molecule type" value="Genomic_DNA"/>
</dbReference>
<keyword evidence="4" id="KW-0812">Transmembrane</keyword>
<keyword evidence="3" id="KW-0934">Plastid</keyword>